<accession>Q747I3</accession>
<dbReference type="KEGG" id="gsu:GSU3283"/>
<dbReference type="OrthoDB" id="9814290at2"/>
<evidence type="ECO:0000256" key="3">
    <source>
        <dbReference type="ARBA" id="ARBA00005840"/>
    </source>
</evidence>
<dbReference type="eggNOG" id="COG0755">
    <property type="taxonomic scope" value="Bacteria"/>
</dbReference>
<protein>
    <recommendedName>
        <fullName evidence="4">Heme exporter protein C</fullName>
    </recommendedName>
</protein>
<feature type="transmembrane region" description="Helical" evidence="10">
    <location>
        <begin position="242"/>
        <end position="264"/>
    </location>
</feature>
<proteinExistence type="inferred from homology"/>
<dbReference type="InterPro" id="IPR003557">
    <property type="entry name" value="Cyt_c_biogenesis_CcmC"/>
</dbReference>
<dbReference type="STRING" id="243231.GSU3283"/>
<dbReference type="GO" id="GO:0017004">
    <property type="term" value="P:cytochrome complex assembly"/>
    <property type="evidence" value="ECO:0007669"/>
    <property type="project" value="UniProtKB-KW"/>
</dbReference>
<evidence type="ECO:0000256" key="9">
    <source>
        <dbReference type="ARBA" id="ARBA00023136"/>
    </source>
</evidence>
<name>Q747I3_GEOSL</name>
<organism evidence="12 13">
    <name type="scientific">Geobacter sulfurreducens (strain ATCC 51573 / DSM 12127 / PCA)</name>
    <dbReference type="NCBI Taxonomy" id="243231"/>
    <lineage>
        <taxon>Bacteria</taxon>
        <taxon>Pseudomonadati</taxon>
        <taxon>Thermodesulfobacteriota</taxon>
        <taxon>Desulfuromonadia</taxon>
        <taxon>Geobacterales</taxon>
        <taxon>Geobacteraceae</taxon>
        <taxon>Geobacter</taxon>
    </lineage>
</organism>
<evidence type="ECO:0000256" key="6">
    <source>
        <dbReference type="ARBA" id="ARBA00022748"/>
    </source>
</evidence>
<comment type="subcellular location">
    <subcellularLocation>
        <location evidence="2">Membrane</location>
        <topology evidence="2">Multi-pass membrane protein</topology>
    </subcellularLocation>
</comment>
<dbReference type="GO" id="GO:0020037">
    <property type="term" value="F:heme binding"/>
    <property type="evidence" value="ECO:0007669"/>
    <property type="project" value="InterPro"/>
</dbReference>
<keyword evidence="13" id="KW-1185">Reference proteome</keyword>
<evidence type="ECO:0000256" key="5">
    <source>
        <dbReference type="ARBA" id="ARBA00022692"/>
    </source>
</evidence>
<feature type="transmembrane region" description="Helical" evidence="10">
    <location>
        <begin position="67"/>
        <end position="83"/>
    </location>
</feature>
<comment type="function">
    <text evidence="1">Required for the export of heme to the periplasm for the biogenesis of c-type cytochromes.</text>
</comment>
<evidence type="ECO:0000256" key="7">
    <source>
        <dbReference type="ARBA" id="ARBA00022989"/>
    </source>
</evidence>
<sequence length="271" mass="30242">MNAVLFVATLLLYLAATVAYLAFLVKPREVLGKISRWVLTGGFVVHAVYTVDRYIEAGYTPITNLHESLSFFGLAIAGVYLIFERKYRTIILGSFVTPLVLLILIGSTGFPSAISPLNPALKSRWLAVHTVMAFLSYAAFAVAFGAAIMYLIQEHFLKSKKLGALYQKLPSLDVLDEINYRCLTLGFPLLTFAIISGAIWAESAWGTYWSWDPKETWSLITWFVYAALLHGRLTTGWRGKKAAWLAIIGFFVLLFTFLGVNLFMSGLHSYT</sequence>
<feature type="transmembrane region" description="Helical" evidence="10">
    <location>
        <begin position="90"/>
        <end position="114"/>
    </location>
</feature>
<keyword evidence="9 10" id="KW-0472">Membrane</keyword>
<evidence type="ECO:0000256" key="8">
    <source>
        <dbReference type="ARBA" id="ARBA00023078"/>
    </source>
</evidence>
<feature type="transmembrane region" description="Helical" evidence="10">
    <location>
        <begin position="6"/>
        <end position="25"/>
    </location>
</feature>
<dbReference type="InterPro" id="IPR045062">
    <property type="entry name" value="Cyt_c_biogenesis_CcsA/CcmC"/>
</dbReference>
<dbReference type="InterPro" id="IPR002541">
    <property type="entry name" value="Cyt_c_assembly"/>
</dbReference>
<evidence type="ECO:0000256" key="2">
    <source>
        <dbReference type="ARBA" id="ARBA00004141"/>
    </source>
</evidence>
<keyword evidence="6" id="KW-0201">Cytochrome c-type biogenesis</keyword>
<dbReference type="PATRIC" id="fig|243231.5.peg.3299"/>
<keyword evidence="7 10" id="KW-1133">Transmembrane helix</keyword>
<dbReference type="AlphaFoldDB" id="Q747I3"/>
<evidence type="ECO:0000313" key="13">
    <source>
        <dbReference type="Proteomes" id="UP000000577"/>
    </source>
</evidence>
<evidence type="ECO:0000256" key="10">
    <source>
        <dbReference type="SAM" id="Phobius"/>
    </source>
</evidence>
<dbReference type="Pfam" id="PF01578">
    <property type="entry name" value="Cytochrom_C_asm"/>
    <property type="match status" value="1"/>
</dbReference>
<evidence type="ECO:0000259" key="11">
    <source>
        <dbReference type="Pfam" id="PF01578"/>
    </source>
</evidence>
<dbReference type="InterPro" id="IPR017562">
    <property type="entry name" value="Cyt_c_biogenesis_CcsA"/>
</dbReference>
<dbReference type="GO" id="GO:0005886">
    <property type="term" value="C:plasma membrane"/>
    <property type="evidence" value="ECO:0000318"/>
    <property type="project" value="GO_Central"/>
</dbReference>
<dbReference type="InParanoid" id="Q747I3"/>
<dbReference type="EMBL" id="AE017180">
    <property type="protein sequence ID" value="AAR36673.1"/>
    <property type="molecule type" value="Genomic_DNA"/>
</dbReference>
<dbReference type="PRINTS" id="PR01386">
    <property type="entry name" value="CCMCBIOGNSIS"/>
</dbReference>
<feature type="transmembrane region" description="Helical" evidence="10">
    <location>
        <begin position="126"/>
        <end position="152"/>
    </location>
</feature>
<evidence type="ECO:0000256" key="1">
    <source>
        <dbReference type="ARBA" id="ARBA00002442"/>
    </source>
</evidence>
<evidence type="ECO:0000313" key="12">
    <source>
        <dbReference type="EMBL" id="AAR36673.1"/>
    </source>
</evidence>
<feature type="transmembrane region" description="Helical" evidence="10">
    <location>
        <begin position="216"/>
        <end position="235"/>
    </location>
</feature>
<feature type="transmembrane region" description="Helical" evidence="10">
    <location>
        <begin position="178"/>
        <end position="201"/>
    </location>
</feature>
<evidence type="ECO:0000256" key="4">
    <source>
        <dbReference type="ARBA" id="ARBA00016463"/>
    </source>
</evidence>
<reference evidence="12 13" key="2">
    <citation type="journal article" date="2012" name="BMC Genomics">
        <title>Comparative genomic analysis of Geobacter sulfurreducens KN400, a strain with enhanced capacity for extracellular electron transfer and electricity production.</title>
        <authorList>
            <person name="Butler J.E."/>
            <person name="Young N.D."/>
            <person name="Aklujkar M."/>
            <person name="Lovley D.R."/>
        </authorList>
    </citation>
    <scope>NUCLEOTIDE SEQUENCE [LARGE SCALE GENOMIC DNA]</scope>
    <source>
        <strain evidence="13">ATCC 51573 / DSM 12127 / PCA</strain>
    </source>
</reference>
<dbReference type="Proteomes" id="UP000000577">
    <property type="component" value="Chromosome"/>
</dbReference>
<feature type="transmembrane region" description="Helical" evidence="10">
    <location>
        <begin position="37"/>
        <end position="55"/>
    </location>
</feature>
<gene>
    <name evidence="12" type="ordered locus">GSU3283</name>
</gene>
<dbReference type="FunCoup" id="Q747I3">
    <property type="interactions" value="46"/>
</dbReference>
<dbReference type="PANTHER" id="PTHR30071:SF1">
    <property type="entry name" value="CYTOCHROME B_B6 PROTEIN-RELATED"/>
    <property type="match status" value="1"/>
</dbReference>
<dbReference type="EnsemblBacteria" id="AAR36673">
    <property type="protein sequence ID" value="AAR36673"/>
    <property type="gene ID" value="GSU3283"/>
</dbReference>
<feature type="domain" description="Cytochrome c assembly protein" evidence="11">
    <location>
        <begin position="63"/>
        <end position="268"/>
    </location>
</feature>
<dbReference type="RefSeq" id="WP_010943894.1">
    <property type="nucleotide sequence ID" value="NC_002939.5"/>
</dbReference>
<dbReference type="PANTHER" id="PTHR30071">
    <property type="entry name" value="HEME EXPORTER PROTEIN C"/>
    <property type="match status" value="1"/>
</dbReference>
<keyword evidence="8" id="KW-0793">Thylakoid</keyword>
<dbReference type="HOGENOM" id="CLU_049710_2_2_7"/>
<comment type="similarity">
    <text evidence="3">Belongs to the CcmC/CycZ/HelC family.</text>
</comment>
<reference evidence="12 13" key="1">
    <citation type="journal article" date="2003" name="Science">
        <title>Genome of Geobacter sulfurreducens: metal reduction in subsurface environments.</title>
        <authorList>
            <person name="Methe B.A."/>
            <person name="Nelson K.E."/>
            <person name="Eisen J.A."/>
            <person name="Paulsen I.T."/>
            <person name="Nelson W."/>
            <person name="Heidelberg J.F."/>
            <person name="Wu D."/>
            <person name="Wu M."/>
            <person name="Ward N."/>
            <person name="Beanan M.J."/>
            <person name="Dodson R.J."/>
            <person name="Madupu R."/>
            <person name="Brinkac L.M."/>
            <person name="Daugherty S.C."/>
            <person name="DeBoy R.T."/>
            <person name="Durkin A.S."/>
            <person name="Gwinn M."/>
            <person name="Kolonay J.F."/>
            <person name="Sullivan S.A."/>
            <person name="Haft D.H."/>
            <person name="Selengut J."/>
            <person name="Davidsen T.M."/>
            <person name="Zafar N."/>
            <person name="White O."/>
            <person name="Tran B."/>
            <person name="Romero C."/>
            <person name="Forberger H.A."/>
            <person name="Weidman J."/>
            <person name="Khouri H."/>
            <person name="Feldblyum T.V."/>
            <person name="Utterback T.R."/>
            <person name="Van Aken S.E."/>
            <person name="Lovley D.R."/>
            <person name="Fraser C.M."/>
        </authorList>
    </citation>
    <scope>NUCLEOTIDE SEQUENCE [LARGE SCALE GENOMIC DNA]</scope>
    <source>
        <strain evidence="13">ATCC 51573 / DSM 12127 / PCA</strain>
    </source>
</reference>
<dbReference type="GO" id="GO:0015232">
    <property type="term" value="F:heme transmembrane transporter activity"/>
    <property type="evidence" value="ECO:0007669"/>
    <property type="project" value="InterPro"/>
</dbReference>
<dbReference type="NCBIfam" id="TIGR03144">
    <property type="entry name" value="cytochr_II_ccsB"/>
    <property type="match status" value="1"/>
</dbReference>
<keyword evidence="5 10" id="KW-0812">Transmembrane</keyword>